<dbReference type="Proteomes" id="UP000314294">
    <property type="component" value="Unassembled WGS sequence"/>
</dbReference>
<accession>A0A4Z2G1R8</accession>
<keyword evidence="3" id="KW-1185">Reference proteome</keyword>
<feature type="region of interest" description="Disordered" evidence="1">
    <location>
        <begin position="130"/>
        <end position="149"/>
    </location>
</feature>
<comment type="caution">
    <text evidence="2">The sequence shown here is derived from an EMBL/GenBank/DDBJ whole genome shotgun (WGS) entry which is preliminary data.</text>
</comment>
<name>A0A4Z2G1R8_9TELE</name>
<organism evidence="2 3">
    <name type="scientific">Liparis tanakae</name>
    <name type="common">Tanaka's snailfish</name>
    <dbReference type="NCBI Taxonomy" id="230148"/>
    <lineage>
        <taxon>Eukaryota</taxon>
        <taxon>Metazoa</taxon>
        <taxon>Chordata</taxon>
        <taxon>Craniata</taxon>
        <taxon>Vertebrata</taxon>
        <taxon>Euteleostomi</taxon>
        <taxon>Actinopterygii</taxon>
        <taxon>Neopterygii</taxon>
        <taxon>Teleostei</taxon>
        <taxon>Neoteleostei</taxon>
        <taxon>Acanthomorphata</taxon>
        <taxon>Eupercaria</taxon>
        <taxon>Perciformes</taxon>
        <taxon>Cottioidei</taxon>
        <taxon>Cottales</taxon>
        <taxon>Liparidae</taxon>
        <taxon>Liparis</taxon>
    </lineage>
</organism>
<gene>
    <name evidence="2" type="ORF">EYF80_042327</name>
</gene>
<evidence type="ECO:0000256" key="1">
    <source>
        <dbReference type="SAM" id="MobiDB-lite"/>
    </source>
</evidence>
<evidence type="ECO:0000313" key="3">
    <source>
        <dbReference type="Proteomes" id="UP000314294"/>
    </source>
</evidence>
<sequence length="149" mass="16411">MDSIRGTETGPLADDGHQAPDNQWIQYWVLAKEGTLRREPSDPAASRFKKARQGNEVAIVIEGHFKPWKPGFVSACFCPDFYALLSIPAVLMGTFTKRGHFCAVFGVHRPAARAVIQPGTERAGMSINQEQNELEQQADAFGGEDEHKG</sequence>
<evidence type="ECO:0000313" key="2">
    <source>
        <dbReference type="EMBL" id="TNN47479.1"/>
    </source>
</evidence>
<proteinExistence type="predicted"/>
<reference evidence="2 3" key="1">
    <citation type="submission" date="2019-03" db="EMBL/GenBank/DDBJ databases">
        <title>First draft genome of Liparis tanakae, snailfish: a comprehensive survey of snailfish specific genes.</title>
        <authorList>
            <person name="Kim W."/>
            <person name="Song I."/>
            <person name="Jeong J.-H."/>
            <person name="Kim D."/>
            <person name="Kim S."/>
            <person name="Ryu S."/>
            <person name="Song J.Y."/>
            <person name="Lee S.K."/>
        </authorList>
    </citation>
    <scope>NUCLEOTIDE SEQUENCE [LARGE SCALE GENOMIC DNA]</scope>
    <source>
        <tissue evidence="2">Muscle</tissue>
    </source>
</reference>
<dbReference type="EMBL" id="SRLO01000741">
    <property type="protein sequence ID" value="TNN47479.1"/>
    <property type="molecule type" value="Genomic_DNA"/>
</dbReference>
<dbReference type="AlphaFoldDB" id="A0A4Z2G1R8"/>
<protein>
    <submittedName>
        <fullName evidence="2">Uncharacterized protein</fullName>
    </submittedName>
</protein>